<dbReference type="RefSeq" id="WP_066238087.1">
    <property type="nucleotide sequence ID" value="NZ_LSGP01000008.1"/>
</dbReference>
<accession>A0A154BV77</accession>
<evidence type="ECO:0000313" key="3">
    <source>
        <dbReference type="Proteomes" id="UP000076268"/>
    </source>
</evidence>
<reference evidence="2 3" key="1">
    <citation type="submission" date="2016-02" db="EMBL/GenBank/DDBJ databases">
        <title>Anaerosporomusa subterraneum gen. nov., sp. nov., a spore-forming obligate anaerobe isolated from saprolite.</title>
        <authorList>
            <person name="Choi J.K."/>
            <person name="Shah M."/>
            <person name="Yee N."/>
        </authorList>
    </citation>
    <scope>NUCLEOTIDE SEQUENCE [LARGE SCALE GENOMIC DNA]</scope>
    <source>
        <strain evidence="2 3">RU4</strain>
    </source>
</reference>
<comment type="caution">
    <text evidence="2">The sequence shown here is derived from an EMBL/GenBank/DDBJ whole genome shotgun (WGS) entry which is preliminary data.</text>
</comment>
<keyword evidence="1" id="KW-1133">Transmembrane helix</keyword>
<name>A0A154BV77_ANASB</name>
<dbReference type="EMBL" id="LSGP01000008">
    <property type="protein sequence ID" value="KYZ77765.1"/>
    <property type="molecule type" value="Genomic_DNA"/>
</dbReference>
<evidence type="ECO:0008006" key="4">
    <source>
        <dbReference type="Google" id="ProtNLM"/>
    </source>
</evidence>
<sequence length="117" mass="12906">MKGKSMLSLGYLAFGSAIIALLMAWQVKTVAPNSLDILKFNAYIIIPIWIANSALGIGFIKAQDIFKSFPLTAAVQTFFYYIFLTIASYYLLGERPDVARLSLGFLLILSGIYVLKG</sequence>
<proteinExistence type="predicted"/>
<feature type="transmembrane region" description="Helical" evidence="1">
    <location>
        <begin position="40"/>
        <end position="59"/>
    </location>
</feature>
<organism evidence="2 3">
    <name type="scientific">Anaerosporomusa subterranea</name>
    <dbReference type="NCBI Taxonomy" id="1794912"/>
    <lineage>
        <taxon>Bacteria</taxon>
        <taxon>Bacillati</taxon>
        <taxon>Bacillota</taxon>
        <taxon>Negativicutes</taxon>
        <taxon>Acetonemataceae</taxon>
        <taxon>Anaerosporomusa</taxon>
    </lineage>
</organism>
<keyword evidence="1" id="KW-0472">Membrane</keyword>
<protein>
    <recommendedName>
        <fullName evidence="4">EamA domain-containing protein</fullName>
    </recommendedName>
</protein>
<dbReference type="OrthoDB" id="1809109at2"/>
<feature type="transmembrane region" description="Helical" evidence="1">
    <location>
        <begin position="98"/>
        <end position="115"/>
    </location>
</feature>
<dbReference type="Proteomes" id="UP000076268">
    <property type="component" value="Unassembled WGS sequence"/>
</dbReference>
<keyword evidence="1" id="KW-0812">Transmembrane</keyword>
<feature type="transmembrane region" description="Helical" evidence="1">
    <location>
        <begin position="71"/>
        <end position="92"/>
    </location>
</feature>
<evidence type="ECO:0000256" key="1">
    <source>
        <dbReference type="SAM" id="Phobius"/>
    </source>
</evidence>
<dbReference type="AlphaFoldDB" id="A0A154BV77"/>
<gene>
    <name evidence="2" type="ORF">AXX12_18020</name>
</gene>
<evidence type="ECO:0000313" key="2">
    <source>
        <dbReference type="EMBL" id="KYZ77765.1"/>
    </source>
</evidence>
<keyword evidence="3" id="KW-1185">Reference proteome</keyword>